<dbReference type="InterPro" id="IPR028098">
    <property type="entry name" value="Glyco_trans_4-like_N"/>
</dbReference>
<evidence type="ECO:0000256" key="2">
    <source>
        <dbReference type="ARBA" id="ARBA00022679"/>
    </source>
</evidence>
<dbReference type="Proteomes" id="UP001432000">
    <property type="component" value="Chromosome"/>
</dbReference>
<evidence type="ECO:0000259" key="4">
    <source>
        <dbReference type="Pfam" id="PF00534"/>
    </source>
</evidence>
<keyword evidence="2 6" id="KW-0808">Transferase</keyword>
<dbReference type="Gene3D" id="3.40.50.2000">
    <property type="entry name" value="Glycogen Phosphorylase B"/>
    <property type="match status" value="2"/>
</dbReference>
<feature type="region of interest" description="Disordered" evidence="3">
    <location>
        <begin position="365"/>
        <end position="385"/>
    </location>
</feature>
<evidence type="ECO:0000313" key="7">
    <source>
        <dbReference type="Proteomes" id="UP001432000"/>
    </source>
</evidence>
<dbReference type="Pfam" id="PF13439">
    <property type="entry name" value="Glyco_transf_4"/>
    <property type="match status" value="1"/>
</dbReference>
<protein>
    <submittedName>
        <fullName evidence="6">Glycosyltransferase</fullName>
        <ecNumber evidence="6">2.4.-.-</ecNumber>
    </submittedName>
</protein>
<evidence type="ECO:0000313" key="6">
    <source>
        <dbReference type="EMBL" id="WXG71529.1"/>
    </source>
</evidence>
<feature type="domain" description="Glycosyltransferase subfamily 4-like N-terminal" evidence="5">
    <location>
        <begin position="23"/>
        <end position="181"/>
    </location>
</feature>
<dbReference type="InterPro" id="IPR001296">
    <property type="entry name" value="Glyco_trans_1"/>
</dbReference>
<dbReference type="SUPFAM" id="SSF53756">
    <property type="entry name" value="UDP-Glycosyltransferase/glycogen phosphorylase"/>
    <property type="match status" value="1"/>
</dbReference>
<keyword evidence="1 6" id="KW-0328">Glycosyltransferase</keyword>
<evidence type="ECO:0000259" key="5">
    <source>
        <dbReference type="Pfam" id="PF13439"/>
    </source>
</evidence>
<dbReference type="EC" id="2.4.-.-" evidence="6"/>
<evidence type="ECO:0000256" key="1">
    <source>
        <dbReference type="ARBA" id="ARBA00022676"/>
    </source>
</evidence>
<sequence length="385" mass="40861">MRERLRIALIASNRFPIAQPFAGGLEAHTWHLAQALADAGHDTTLFAGPGSDPALHSGRLDVEYLQLSSRARADFSMPSDGFMADHHAYQSLMLQLASDHRYDVIHNHSLHYLPIAMAPTLSTPFLTTLHTPPTPWLESAIAASGGRGTKFAAVSAHTASMWDGIVPQQVEVVPNGVDITRWPVGPGGDYVVWSGRLTPEKGPHLAIDAAQRAGYRLVLAGPISDPDYFARLIEPRLDAGTTYAGHLEQSDLAALVGGAAAALTTPTWDEPYGLVVAEALACGTPVVAFARGGIPEIVDSCSGTLVPADDVDALAAAIPPTTRLDRRAVRAHAVEACSSQTMLDAYLHLYRRMIDGPHLATAAPYCSTSTSTSISNGSPVGSERQ</sequence>
<dbReference type="PANTHER" id="PTHR12526:SF595">
    <property type="entry name" value="BLL5217 PROTEIN"/>
    <property type="match status" value="1"/>
</dbReference>
<evidence type="ECO:0000256" key="3">
    <source>
        <dbReference type="SAM" id="MobiDB-lite"/>
    </source>
</evidence>
<feature type="domain" description="Glycosyl transferase family 1" evidence="4">
    <location>
        <begin position="189"/>
        <end position="318"/>
    </location>
</feature>
<dbReference type="EMBL" id="CP147846">
    <property type="protein sequence ID" value="WXG71529.1"/>
    <property type="molecule type" value="Genomic_DNA"/>
</dbReference>
<dbReference type="PANTHER" id="PTHR12526">
    <property type="entry name" value="GLYCOSYLTRANSFERASE"/>
    <property type="match status" value="1"/>
</dbReference>
<dbReference type="GO" id="GO:0016757">
    <property type="term" value="F:glycosyltransferase activity"/>
    <property type="evidence" value="ECO:0007669"/>
    <property type="project" value="UniProtKB-KW"/>
</dbReference>
<keyword evidence="7" id="KW-1185">Reference proteome</keyword>
<reference evidence="6 7" key="1">
    <citation type="submission" date="2024-03" db="EMBL/GenBank/DDBJ databases">
        <title>Natural products discovery in diverse microorganisms through a two-stage MS feature dereplication strategy.</title>
        <authorList>
            <person name="Zhang R."/>
        </authorList>
    </citation>
    <scope>NUCLEOTIDE SEQUENCE [LARGE SCALE GENOMIC DNA]</scope>
    <source>
        <strain evidence="6 7">18930</strain>
    </source>
</reference>
<dbReference type="RefSeq" id="WP_338893229.1">
    <property type="nucleotide sequence ID" value="NZ_CP147846.1"/>
</dbReference>
<organism evidence="6 7">
    <name type="scientific">Rhodococcus sovatensis</name>
    <dbReference type="NCBI Taxonomy" id="1805840"/>
    <lineage>
        <taxon>Bacteria</taxon>
        <taxon>Bacillati</taxon>
        <taxon>Actinomycetota</taxon>
        <taxon>Actinomycetes</taxon>
        <taxon>Mycobacteriales</taxon>
        <taxon>Nocardiaceae</taxon>
        <taxon>Rhodococcus</taxon>
    </lineage>
</organism>
<dbReference type="Pfam" id="PF00534">
    <property type="entry name" value="Glycos_transf_1"/>
    <property type="match status" value="1"/>
</dbReference>
<gene>
    <name evidence="6" type="ORF">WDS16_02285</name>
</gene>
<accession>A0ABZ2PQX6</accession>
<proteinExistence type="predicted"/>
<name>A0ABZ2PQX6_9NOCA</name>